<dbReference type="Gene3D" id="1.10.357.10">
    <property type="entry name" value="Tetracycline Repressor, domain 2"/>
    <property type="match status" value="1"/>
</dbReference>
<name>A0ABS3RWF2_9ACTN</name>
<evidence type="ECO:0000256" key="1">
    <source>
        <dbReference type="ARBA" id="ARBA00023015"/>
    </source>
</evidence>
<dbReference type="EMBL" id="JAGEPF010000014">
    <property type="protein sequence ID" value="MBO2460628.1"/>
    <property type="molecule type" value="Genomic_DNA"/>
</dbReference>
<evidence type="ECO:0000256" key="2">
    <source>
        <dbReference type="ARBA" id="ARBA00023163"/>
    </source>
</evidence>
<keyword evidence="5" id="KW-1185">Reference proteome</keyword>
<comment type="caution">
    <text evidence="4">The sequence shown here is derived from an EMBL/GenBank/DDBJ whole genome shotgun (WGS) entry which is preliminary data.</text>
</comment>
<gene>
    <name evidence="4" type="ORF">J4709_23880</name>
</gene>
<keyword evidence="1" id="KW-0805">Transcription regulation</keyword>
<evidence type="ECO:0000259" key="3">
    <source>
        <dbReference type="Pfam" id="PF16859"/>
    </source>
</evidence>
<evidence type="ECO:0000313" key="5">
    <source>
        <dbReference type="Proteomes" id="UP000680206"/>
    </source>
</evidence>
<feature type="domain" description="Tetracyclin repressor-like C-terminal" evidence="3">
    <location>
        <begin position="3"/>
        <end position="50"/>
    </location>
</feature>
<protein>
    <submittedName>
        <fullName evidence="4">TetR/AcrR family transcriptional regulator C-terminal ligand-binding domain-containing protein</fullName>
    </submittedName>
</protein>
<proteinExistence type="predicted"/>
<organism evidence="4 5">
    <name type="scientific">Actinomadura violacea</name>
    <dbReference type="NCBI Taxonomy" id="2819934"/>
    <lineage>
        <taxon>Bacteria</taxon>
        <taxon>Bacillati</taxon>
        <taxon>Actinomycetota</taxon>
        <taxon>Actinomycetes</taxon>
        <taxon>Streptosporangiales</taxon>
        <taxon>Thermomonosporaceae</taxon>
        <taxon>Actinomadura</taxon>
    </lineage>
</organism>
<evidence type="ECO:0000313" key="4">
    <source>
        <dbReference type="EMBL" id="MBO2460628.1"/>
    </source>
</evidence>
<reference evidence="4 5" key="1">
    <citation type="submission" date="2021-03" db="EMBL/GenBank/DDBJ databases">
        <title>Actinomadura violae sp. nov., isolated from lichen in Thailand.</title>
        <authorList>
            <person name="Kanchanasin P."/>
            <person name="Saeng-In P."/>
            <person name="Phongsopitanun W."/>
            <person name="Yuki M."/>
            <person name="Kudo T."/>
            <person name="Ohkuma M."/>
            <person name="Tanasupawat S."/>
        </authorList>
    </citation>
    <scope>NUCLEOTIDE SEQUENCE [LARGE SCALE GENOMIC DNA]</scope>
    <source>
        <strain evidence="4 5">LCR2-06</strain>
    </source>
</reference>
<sequence length="64" mass="7186">MSVILRRAADRGEAAPGAVSPRIARMPADLVRHEMPLTDRPVPDEIVDELFLPLVRARSRNLRD</sequence>
<dbReference type="InterPro" id="IPR011075">
    <property type="entry name" value="TetR_C"/>
</dbReference>
<dbReference type="Pfam" id="PF16859">
    <property type="entry name" value="TetR_C_11"/>
    <property type="match status" value="1"/>
</dbReference>
<dbReference type="Proteomes" id="UP000680206">
    <property type="component" value="Unassembled WGS sequence"/>
</dbReference>
<keyword evidence="2" id="KW-0804">Transcription</keyword>
<accession>A0ABS3RWF2</accession>